<evidence type="ECO:0000313" key="3">
    <source>
        <dbReference type="Proteomes" id="UP000198287"/>
    </source>
</evidence>
<comment type="caution">
    <text evidence="2">The sequence shown here is derived from an EMBL/GenBank/DDBJ whole genome shotgun (WGS) entry which is preliminary data.</text>
</comment>
<reference evidence="2 3" key="1">
    <citation type="submission" date="2015-12" db="EMBL/GenBank/DDBJ databases">
        <title>The genome of Folsomia candida.</title>
        <authorList>
            <person name="Faddeeva A."/>
            <person name="Derks M.F."/>
            <person name="Anvar Y."/>
            <person name="Smit S."/>
            <person name="Van Straalen N."/>
            <person name="Roelofs D."/>
        </authorList>
    </citation>
    <scope>NUCLEOTIDE SEQUENCE [LARGE SCALE GENOMIC DNA]</scope>
    <source>
        <strain evidence="2 3">VU population</strain>
        <tissue evidence="2">Whole body</tissue>
    </source>
</reference>
<accession>A0A226EHS9</accession>
<sequence length="168" mass="18249">MNFRGCILLVIASVALFVQSDACMQKFKRAGDIDTFTNNCFTKAGFASVPTHEDMMKPDFDFKCAAKCIMGAIDIIDDQGKIDKDVLSDFLAENAPEQTLLKLTEVSTACVDSSERISMNRTIVANISSCMSIGSDKISGTKQGQGTEECQAIGKFYSCFIAASDKFC</sequence>
<name>A0A226EHS9_FOLCA</name>
<dbReference type="GO" id="GO:0005549">
    <property type="term" value="F:odorant binding"/>
    <property type="evidence" value="ECO:0007669"/>
    <property type="project" value="InterPro"/>
</dbReference>
<dbReference type="Gene3D" id="1.10.238.20">
    <property type="entry name" value="Pheromone/general odorant binding protein domain"/>
    <property type="match status" value="1"/>
</dbReference>
<dbReference type="InterPro" id="IPR036728">
    <property type="entry name" value="PBP_GOBP_sf"/>
</dbReference>
<dbReference type="InterPro" id="IPR006170">
    <property type="entry name" value="PBP/GOBP"/>
</dbReference>
<organism evidence="2 3">
    <name type="scientific">Folsomia candida</name>
    <name type="common">Springtail</name>
    <dbReference type="NCBI Taxonomy" id="158441"/>
    <lineage>
        <taxon>Eukaryota</taxon>
        <taxon>Metazoa</taxon>
        <taxon>Ecdysozoa</taxon>
        <taxon>Arthropoda</taxon>
        <taxon>Hexapoda</taxon>
        <taxon>Collembola</taxon>
        <taxon>Entomobryomorpha</taxon>
        <taxon>Isotomoidea</taxon>
        <taxon>Isotomidae</taxon>
        <taxon>Proisotominae</taxon>
        <taxon>Folsomia</taxon>
    </lineage>
</organism>
<protein>
    <submittedName>
        <fullName evidence="2">Uncharacterized protein</fullName>
    </submittedName>
</protein>
<keyword evidence="3" id="KW-1185">Reference proteome</keyword>
<feature type="chain" id="PRO_5012668980" evidence="1">
    <location>
        <begin position="21"/>
        <end position="168"/>
    </location>
</feature>
<evidence type="ECO:0000313" key="2">
    <source>
        <dbReference type="EMBL" id="OXA56890.1"/>
    </source>
</evidence>
<keyword evidence="1" id="KW-0732">Signal</keyword>
<dbReference type="Proteomes" id="UP000198287">
    <property type="component" value="Unassembled WGS sequence"/>
</dbReference>
<dbReference type="SUPFAM" id="SSF47565">
    <property type="entry name" value="Insect pheromone/odorant-binding proteins"/>
    <property type="match status" value="1"/>
</dbReference>
<gene>
    <name evidence="2" type="ORF">Fcan01_08200</name>
</gene>
<dbReference type="EMBL" id="LNIX01000003">
    <property type="protein sequence ID" value="OXA56890.1"/>
    <property type="molecule type" value="Genomic_DNA"/>
</dbReference>
<dbReference type="AlphaFoldDB" id="A0A226EHS9"/>
<evidence type="ECO:0000256" key="1">
    <source>
        <dbReference type="SAM" id="SignalP"/>
    </source>
</evidence>
<feature type="signal peptide" evidence="1">
    <location>
        <begin position="1"/>
        <end position="20"/>
    </location>
</feature>
<proteinExistence type="predicted"/>
<dbReference type="Pfam" id="PF01395">
    <property type="entry name" value="PBP_GOBP"/>
    <property type="match status" value="1"/>
</dbReference>